<keyword evidence="3" id="KW-1185">Reference proteome</keyword>
<sequence length="197" mass="22920">MDRQWADARRQREQDEQRRAEEERRQRELQQRTTVGSASGWTLNYSTSLLEISPLANDQYDPQKQTYTTIWHSRQHGAQVVMYVQVSPNERCGSAQQFITEQIRPRRSQIGRAQEVNTSPVRAGFVLEGRGTAIAQGSFDDRSYYDFATIRRDDRSTITNIGGRFPAEFSDLYRAELLRMMNSMQLPSRDIFNDRCS</sequence>
<feature type="region of interest" description="Disordered" evidence="1">
    <location>
        <begin position="1"/>
        <end position="36"/>
    </location>
</feature>
<evidence type="ECO:0000313" key="2">
    <source>
        <dbReference type="EMBL" id="MDN3573169.1"/>
    </source>
</evidence>
<accession>A0ABT8ATQ0</accession>
<feature type="compositionally biased region" description="Basic and acidic residues" evidence="1">
    <location>
        <begin position="1"/>
        <end position="30"/>
    </location>
</feature>
<dbReference type="EMBL" id="JAUFPT010000069">
    <property type="protein sequence ID" value="MDN3573169.1"/>
    <property type="molecule type" value="Genomic_DNA"/>
</dbReference>
<evidence type="ECO:0000313" key="3">
    <source>
        <dbReference type="Proteomes" id="UP001244297"/>
    </source>
</evidence>
<proteinExistence type="predicted"/>
<reference evidence="3" key="1">
    <citation type="journal article" date="2019" name="Int. J. Syst. Evol. Microbiol.">
        <title>The Global Catalogue of Microorganisms (GCM) 10K type strain sequencing project: providing services to taxonomists for standard genome sequencing and annotation.</title>
        <authorList>
            <consortium name="The Broad Institute Genomics Platform"/>
            <consortium name="The Broad Institute Genome Sequencing Center for Infectious Disease"/>
            <person name="Wu L."/>
            <person name="Ma J."/>
        </authorList>
    </citation>
    <scope>NUCLEOTIDE SEQUENCE [LARGE SCALE GENOMIC DNA]</scope>
    <source>
        <strain evidence="3">CECT 7806</strain>
    </source>
</reference>
<gene>
    <name evidence="2" type="ORF">QWZ18_21415</name>
</gene>
<dbReference type="RefSeq" id="WP_238290666.1">
    <property type="nucleotide sequence ID" value="NZ_BPQS01000026.1"/>
</dbReference>
<name>A0ABT8ATQ0_9HYPH</name>
<evidence type="ECO:0000256" key="1">
    <source>
        <dbReference type="SAM" id="MobiDB-lite"/>
    </source>
</evidence>
<comment type="caution">
    <text evidence="2">The sequence shown here is derived from an EMBL/GenBank/DDBJ whole genome shotgun (WGS) entry which is preliminary data.</text>
</comment>
<dbReference type="Proteomes" id="UP001244297">
    <property type="component" value="Unassembled WGS sequence"/>
</dbReference>
<organism evidence="2 3">
    <name type="scientific">Methylobacterium longum</name>
    <dbReference type="NCBI Taxonomy" id="767694"/>
    <lineage>
        <taxon>Bacteria</taxon>
        <taxon>Pseudomonadati</taxon>
        <taxon>Pseudomonadota</taxon>
        <taxon>Alphaproteobacteria</taxon>
        <taxon>Hyphomicrobiales</taxon>
        <taxon>Methylobacteriaceae</taxon>
        <taxon>Methylobacterium</taxon>
    </lineage>
</organism>
<protein>
    <submittedName>
        <fullName evidence="2">Uncharacterized protein</fullName>
    </submittedName>
</protein>